<organism evidence="11 12">
    <name type="scientific">Aedes albopictus</name>
    <name type="common">Asian tiger mosquito</name>
    <name type="synonym">Stegomyia albopicta</name>
    <dbReference type="NCBI Taxonomy" id="7160"/>
    <lineage>
        <taxon>Eukaryota</taxon>
        <taxon>Metazoa</taxon>
        <taxon>Ecdysozoa</taxon>
        <taxon>Arthropoda</taxon>
        <taxon>Hexapoda</taxon>
        <taxon>Insecta</taxon>
        <taxon>Pterygota</taxon>
        <taxon>Neoptera</taxon>
        <taxon>Endopterygota</taxon>
        <taxon>Diptera</taxon>
        <taxon>Nematocera</taxon>
        <taxon>Culicoidea</taxon>
        <taxon>Culicidae</taxon>
        <taxon>Culicinae</taxon>
        <taxon>Aedini</taxon>
        <taxon>Aedes</taxon>
        <taxon>Stegomyia</taxon>
    </lineage>
</organism>
<dbReference type="InterPro" id="IPR001223">
    <property type="entry name" value="Glyco_hydro18_cat"/>
</dbReference>
<reference evidence="11" key="2">
    <citation type="submission" date="2025-05" db="UniProtKB">
        <authorList>
            <consortium name="EnsemblMetazoa"/>
        </authorList>
    </citation>
    <scope>IDENTIFICATION</scope>
    <source>
        <strain evidence="11">Foshan</strain>
    </source>
</reference>
<dbReference type="CDD" id="cd02872">
    <property type="entry name" value="GH18_chitolectin_chitotriosidase"/>
    <property type="match status" value="2"/>
</dbReference>
<dbReference type="InterPro" id="IPR002557">
    <property type="entry name" value="Chitin-bd_dom"/>
</dbReference>
<dbReference type="Gene3D" id="2.170.140.10">
    <property type="entry name" value="Chitin binding domain"/>
    <property type="match status" value="2"/>
</dbReference>
<dbReference type="SMART" id="SM00494">
    <property type="entry name" value="ChtBD2"/>
    <property type="match status" value="2"/>
</dbReference>
<sequence length="962" mass="106872">MLSSNGAGLVIAVAFFLAMTIAARNIVCYYGTWAAYRNGNGKFSVSNIDPSLCTHLIYAFVGINANGTIRVLDPWLDLEDNWGLGTIRRFNDLKSSNPNLKTLVAVGGWNEGSQRFSTVAENPILRKRFALDAARFCSYHGFDGLDVDWEYPAQRDGDPKIDRENFVTLLADLREEFSKRGLLLAAAVAAAESSASISYNIPEIAKYLDFINLMAYDLHGPWESRTGHNAPLYIGPHDNTTNKMQLNVNSSVNYWLSQGAPAWKIMLGVAFYGRSFTLRSNNEHGVGAPTSGPGQAGQYTYESGFLGYNEICEKLAADKWNQCWDADQKVPFAYGGSQWVGYDNVESLSLKCDFVDQHELGGVMLWSVETDDFHGRCGEKFTLLNMLNERLFGSPANTSTTPSVPPSITTDASSPTRTTTTTQTTVTMTDTSTTTQQSHSSDSDEFVCVTMGYFRDPNSCAKFYYCDNNGSRFEFECPEGLFYDEEKLVCNWPSVVNCQLILIVLVSVILEICAEKKIVCYVGTWAVYRPGRGRFDIDHIDPFLCTHLVYAFFGINEDGSIRIIDPYLDLEENWGRGHVKRFNNLKSVNPALKTLAAVGGWNEGSKKFSVVAANPQRRKHFIRSSVEFCRTHNFDGIDLDWEYPAQRGGDVNFDVENHASWLEEIREEFDRHGLILSAAVASARFSAELSYNIPRVSAALHFINVMTYDMHGAWDDYCGLNAPLYAGPADVTVIQKQLNVNSSIHYWLSQGAPKDKLIMGVPLYGRSFTLANAANDYVGASVSGPGIAGPYSREPGVMGYNEFCEKLQNEHWDIRTSAEQFGLYAVSNNQWLGFEDPSTVKYKMDYLLQMELGGAMVWSLESDDFLGVCHGQNNILMNTIYSSLNNGLSPPTTVATTSTTASVAAECSGDGLFPNPDSCQKYYACSNGRVFEFSCPNGLLFDPVNQICNWPEMVDCEENNQL</sequence>
<dbReference type="EnsemblMetazoa" id="AALFPA23_013869.R20127">
    <property type="protein sequence ID" value="AALFPA23_013869.P20127"/>
    <property type="gene ID" value="AALFPA23_013869"/>
</dbReference>
<evidence type="ECO:0000256" key="7">
    <source>
        <dbReference type="RuleBase" id="RU000489"/>
    </source>
</evidence>
<evidence type="ECO:0000256" key="3">
    <source>
        <dbReference type="ARBA" id="ARBA00022729"/>
    </source>
</evidence>
<evidence type="ECO:0000256" key="4">
    <source>
        <dbReference type="ARBA" id="ARBA00022801"/>
    </source>
</evidence>
<comment type="similarity">
    <text evidence="1">Belongs to the glycosyl hydrolase 18 family. Chitinase class II subfamily.</text>
</comment>
<feature type="domain" description="Chitin-binding type-2" evidence="9">
    <location>
        <begin position="445"/>
        <end position="500"/>
    </location>
</feature>
<evidence type="ECO:0000256" key="2">
    <source>
        <dbReference type="ARBA" id="ARBA00022669"/>
    </source>
</evidence>
<dbReference type="Pfam" id="PF01607">
    <property type="entry name" value="CBM_14"/>
    <property type="match status" value="2"/>
</dbReference>
<evidence type="ECO:0000256" key="5">
    <source>
        <dbReference type="ARBA" id="ARBA00023157"/>
    </source>
</evidence>
<dbReference type="InterPro" id="IPR001579">
    <property type="entry name" value="Glyco_hydro_18_chit_AS"/>
</dbReference>
<dbReference type="PROSITE" id="PS51910">
    <property type="entry name" value="GH18_2"/>
    <property type="match status" value="2"/>
</dbReference>
<dbReference type="Proteomes" id="UP000069940">
    <property type="component" value="Unassembled WGS sequence"/>
</dbReference>
<evidence type="ECO:0000259" key="10">
    <source>
        <dbReference type="PROSITE" id="PS51910"/>
    </source>
</evidence>
<dbReference type="InterPro" id="IPR029070">
    <property type="entry name" value="Chitinase_insertion_sf"/>
</dbReference>
<evidence type="ECO:0000256" key="1">
    <source>
        <dbReference type="ARBA" id="ARBA00009121"/>
    </source>
</evidence>
<feature type="domain" description="Chitin-binding type-2" evidence="9">
    <location>
        <begin position="904"/>
        <end position="958"/>
    </location>
</feature>
<feature type="domain" description="GH18" evidence="10">
    <location>
        <begin position="516"/>
        <end position="887"/>
    </location>
</feature>
<dbReference type="SUPFAM" id="SSF51445">
    <property type="entry name" value="(Trans)glycosidases"/>
    <property type="match status" value="2"/>
</dbReference>
<dbReference type="RefSeq" id="XP_062704263.1">
    <property type="nucleotide sequence ID" value="XM_062848279.1"/>
</dbReference>
<evidence type="ECO:0000313" key="11">
    <source>
        <dbReference type="EnsemblMetazoa" id="AALFPA23_013869.P20127"/>
    </source>
</evidence>
<keyword evidence="3" id="KW-0732">Signal</keyword>
<dbReference type="InterPro" id="IPR011583">
    <property type="entry name" value="Chitinase_II/V-like_cat"/>
</dbReference>
<accession>A0ABM1Z0N0</accession>
<protein>
    <recommendedName>
        <fullName evidence="13">Chitinase</fullName>
    </recommendedName>
</protein>
<name>A0ABM1Z0N0_AEDAL</name>
<dbReference type="Gene3D" id="3.20.20.80">
    <property type="entry name" value="Glycosidases"/>
    <property type="match status" value="2"/>
</dbReference>
<feature type="domain" description="GH18" evidence="10">
    <location>
        <begin position="24"/>
        <end position="394"/>
    </location>
</feature>
<dbReference type="PROSITE" id="PS50940">
    <property type="entry name" value="CHIT_BIND_II"/>
    <property type="match status" value="2"/>
</dbReference>
<dbReference type="PROSITE" id="PS01095">
    <property type="entry name" value="GH18_1"/>
    <property type="match status" value="2"/>
</dbReference>
<dbReference type="InterPro" id="IPR036508">
    <property type="entry name" value="Chitin-bd_dom_sf"/>
</dbReference>
<dbReference type="GeneID" id="109414235"/>
<keyword evidence="5" id="KW-1015">Disulfide bond</keyword>
<dbReference type="SUPFAM" id="SSF57625">
    <property type="entry name" value="Invertebrate chitin-binding proteins"/>
    <property type="match status" value="2"/>
</dbReference>
<dbReference type="SUPFAM" id="SSF54556">
    <property type="entry name" value="Chitinase insertion domain"/>
    <property type="match status" value="2"/>
</dbReference>
<dbReference type="Gene3D" id="3.10.50.10">
    <property type="match status" value="2"/>
</dbReference>
<keyword evidence="6 7" id="KW-0326">Glycosidase</keyword>
<reference evidence="12" key="1">
    <citation type="journal article" date="2015" name="Proc. Natl. Acad. Sci. U.S.A.">
        <title>Genome sequence of the Asian Tiger mosquito, Aedes albopictus, reveals insights into its biology, genetics, and evolution.</title>
        <authorList>
            <person name="Chen X.G."/>
            <person name="Jiang X."/>
            <person name="Gu J."/>
            <person name="Xu M."/>
            <person name="Wu Y."/>
            <person name="Deng Y."/>
            <person name="Zhang C."/>
            <person name="Bonizzoni M."/>
            <person name="Dermauw W."/>
            <person name="Vontas J."/>
            <person name="Armbruster P."/>
            <person name="Huang X."/>
            <person name="Yang Y."/>
            <person name="Zhang H."/>
            <person name="He W."/>
            <person name="Peng H."/>
            <person name="Liu Y."/>
            <person name="Wu K."/>
            <person name="Chen J."/>
            <person name="Lirakis M."/>
            <person name="Topalis P."/>
            <person name="Van Leeuwen T."/>
            <person name="Hall A.B."/>
            <person name="Jiang X."/>
            <person name="Thorpe C."/>
            <person name="Mueller R.L."/>
            <person name="Sun C."/>
            <person name="Waterhouse R.M."/>
            <person name="Yan G."/>
            <person name="Tu Z.J."/>
            <person name="Fang X."/>
            <person name="James A.A."/>
        </authorList>
    </citation>
    <scope>NUCLEOTIDE SEQUENCE [LARGE SCALE GENOMIC DNA]</scope>
    <source>
        <strain evidence="12">Foshan</strain>
    </source>
</reference>
<keyword evidence="2" id="KW-0147">Chitin-binding</keyword>
<dbReference type="PANTHER" id="PTHR11177">
    <property type="entry name" value="CHITINASE"/>
    <property type="match status" value="1"/>
</dbReference>
<feature type="region of interest" description="Disordered" evidence="8">
    <location>
        <begin position="395"/>
        <end position="439"/>
    </location>
</feature>
<evidence type="ECO:0000256" key="8">
    <source>
        <dbReference type="SAM" id="MobiDB-lite"/>
    </source>
</evidence>
<proteinExistence type="inferred from homology"/>
<keyword evidence="4 7" id="KW-0378">Hydrolase</keyword>
<dbReference type="SMART" id="SM00636">
    <property type="entry name" value="Glyco_18"/>
    <property type="match status" value="2"/>
</dbReference>
<evidence type="ECO:0008006" key="13">
    <source>
        <dbReference type="Google" id="ProtNLM"/>
    </source>
</evidence>
<evidence type="ECO:0000313" key="12">
    <source>
        <dbReference type="Proteomes" id="UP000069940"/>
    </source>
</evidence>
<dbReference type="InterPro" id="IPR017853">
    <property type="entry name" value="GH"/>
</dbReference>
<keyword evidence="12" id="KW-1185">Reference proteome</keyword>
<dbReference type="InterPro" id="IPR050314">
    <property type="entry name" value="Glycosyl_Hydrlase_18"/>
</dbReference>
<dbReference type="PANTHER" id="PTHR11177:SF360">
    <property type="entry name" value="CHITINASE 4-RELATED"/>
    <property type="match status" value="1"/>
</dbReference>
<dbReference type="Pfam" id="PF00704">
    <property type="entry name" value="Glyco_hydro_18"/>
    <property type="match status" value="2"/>
</dbReference>
<evidence type="ECO:0000259" key="9">
    <source>
        <dbReference type="PROSITE" id="PS50940"/>
    </source>
</evidence>
<evidence type="ECO:0000256" key="6">
    <source>
        <dbReference type="ARBA" id="ARBA00023295"/>
    </source>
</evidence>